<keyword evidence="1" id="KW-0614">Plasmid</keyword>
<name>A0A2L1KTX4_ECOLX</name>
<proteinExistence type="predicted"/>
<accession>A0A2L1KTX4</accession>
<sequence length="85" mass="9706">MISNVHASVWLLLFVFRNVRLFFKRLKPFFFSDFIELLTNGVKSYVRKSIVTGKLTGKIGTLGLSLSAWLMRAPVFQSFDSSILC</sequence>
<organism evidence="1">
    <name type="scientific">Escherichia coli</name>
    <dbReference type="NCBI Taxonomy" id="562"/>
    <lineage>
        <taxon>Bacteria</taxon>
        <taxon>Pseudomonadati</taxon>
        <taxon>Pseudomonadota</taxon>
        <taxon>Gammaproteobacteria</taxon>
        <taxon>Enterobacterales</taxon>
        <taxon>Enterobacteriaceae</taxon>
        <taxon>Escherichia</taxon>
    </lineage>
</organism>
<dbReference type="AlphaFoldDB" id="A0A2L1KTX4"/>
<geneLocation type="plasmid" evidence="1">
    <name>pEc1675</name>
</geneLocation>
<evidence type="ECO:0000313" key="1">
    <source>
        <dbReference type="EMBL" id="AVE26018.1"/>
    </source>
</evidence>
<protein>
    <submittedName>
        <fullName evidence="1">Uncharacterized protein</fullName>
    </submittedName>
</protein>
<dbReference type="EMBL" id="MG516909">
    <property type="protein sequence ID" value="AVE26018.1"/>
    <property type="molecule type" value="Genomic_DNA"/>
</dbReference>
<reference evidence="1" key="1">
    <citation type="journal article" date="2018" name="Antimicrob. Agents Chemother.">
        <title>Characterization of the complete nucleotide sequences of IMP-4-encoding plasmids, belonging to diverse Inc families, recovered from Enterobacteriaceae of wildlife origin.</title>
        <authorList>
            <person name="Dolejska M."/>
            <person name="Papagiannitsis C.C."/>
            <person name="Pratova H."/>
            <person name="Medvecky M."/>
            <person name="Davidova Gerzova L."/>
            <person name="Valcek A."/>
        </authorList>
    </citation>
    <scope>NUCLEOTIDE SEQUENCE</scope>
    <source>
        <plasmid evidence="1">pEc1675</plasmid>
    </source>
</reference>